<gene>
    <name evidence="1" type="ORF">NYR99_19890</name>
</gene>
<dbReference type="GeneID" id="95586183"/>
<protein>
    <submittedName>
        <fullName evidence="1">Uncharacterized protein</fullName>
    </submittedName>
</protein>
<reference evidence="1 2" key="1">
    <citation type="submission" date="2022-08" db="EMBL/GenBank/DDBJ databases">
        <title>Whole genome sequencing-based tracing of a 2022 introduction and outbreak of Xanthomonas hortorum pv. pelargonii.</title>
        <authorList>
            <person name="Iruegas-Bocardo F."/>
            <person name="Weisberg A.K."/>
            <person name="Riutta E.R."/>
            <person name="Kilday K."/>
            <person name="Bonkowski J.C."/>
            <person name="Creswell T."/>
            <person name="Daughtrey M.L."/>
            <person name="Rane K."/>
            <person name="Grunwald N.J."/>
            <person name="Chang J.H."/>
            <person name="Putnam M.L."/>
        </authorList>
    </citation>
    <scope>NUCLEOTIDE SEQUENCE [LARGE SCALE GENOMIC DNA]</scope>
    <source>
        <strain evidence="1 2">22-325</strain>
    </source>
</reference>
<accession>A0ABZ0DBX3</accession>
<dbReference type="EMBL" id="CP103840">
    <property type="protein sequence ID" value="WOB25911.1"/>
    <property type="molecule type" value="Genomic_DNA"/>
</dbReference>
<dbReference type="Proteomes" id="UP001304534">
    <property type="component" value="Chromosome"/>
</dbReference>
<dbReference type="RefSeq" id="WP_316688859.1">
    <property type="nucleotide sequence ID" value="NZ_CP103837.1"/>
</dbReference>
<evidence type="ECO:0000313" key="1">
    <source>
        <dbReference type="EMBL" id="WOB25911.1"/>
    </source>
</evidence>
<proteinExistence type="predicted"/>
<evidence type="ECO:0000313" key="2">
    <source>
        <dbReference type="Proteomes" id="UP001304534"/>
    </source>
</evidence>
<sequence length="204" mass="22387">MYCRGEDTRRDIVKNYELHPLAHVHLLAGQIKKSCTGDELTKAYYCFYYKARQGSDTGTITCGEHAADHFLQLIGHAGLPLFNPLVSHGGTGGTSTNGTPQGLQKKWDVAAKQLHDSINLLVVCWSSPPGPALFDIKSKLEKFSDRPPLPSQVKAINTIIGKDVKKRTLSQMVSELAKQNSLKPYSFSQLDAILATEGVKSNFT</sequence>
<name>A0ABZ0DBX3_9XANT</name>
<organism evidence="1 2">
    <name type="scientific">Xanthomonas dyei</name>
    <dbReference type="NCBI Taxonomy" id="743699"/>
    <lineage>
        <taxon>Bacteria</taxon>
        <taxon>Pseudomonadati</taxon>
        <taxon>Pseudomonadota</taxon>
        <taxon>Gammaproteobacteria</taxon>
        <taxon>Lysobacterales</taxon>
        <taxon>Lysobacteraceae</taxon>
        <taxon>Xanthomonas</taxon>
    </lineage>
</organism>
<keyword evidence="2" id="KW-1185">Reference proteome</keyword>